<dbReference type="InterPro" id="IPR025110">
    <property type="entry name" value="AMP-bd_C"/>
</dbReference>
<comment type="similarity">
    <text evidence="1">Belongs to the ATP-dependent AMP-binding enzyme family.</text>
</comment>
<dbReference type="GO" id="GO:0016877">
    <property type="term" value="F:ligase activity, forming carbon-sulfur bonds"/>
    <property type="evidence" value="ECO:0007669"/>
    <property type="project" value="UniProtKB-ARBA"/>
</dbReference>
<dbReference type="Pfam" id="PF00501">
    <property type="entry name" value="AMP-binding"/>
    <property type="match status" value="1"/>
</dbReference>
<dbReference type="SUPFAM" id="SSF56801">
    <property type="entry name" value="Acetyl-CoA synthetase-like"/>
    <property type="match status" value="1"/>
</dbReference>
<dbReference type="EC" id="6.2.1.-" evidence="5"/>
<dbReference type="NCBIfam" id="NF004837">
    <property type="entry name" value="PRK06187.1"/>
    <property type="match status" value="1"/>
</dbReference>
<accession>A0A0S3QRM1</accession>
<dbReference type="InterPro" id="IPR045851">
    <property type="entry name" value="AMP-bd_C_sf"/>
</dbReference>
<dbReference type="InterPro" id="IPR000873">
    <property type="entry name" value="AMP-dep_synth/lig_dom"/>
</dbReference>
<reference evidence="6" key="1">
    <citation type="journal article" date="2018" name="Science">
        <title>A primordial and reversible TCA cycle in a facultatively chemolithoautotrophic thermophile.</title>
        <authorList>
            <person name="Nunoura T."/>
            <person name="Chikaraishi Y."/>
            <person name="Izaki R."/>
            <person name="Suwa T."/>
            <person name="Sato T."/>
            <person name="Harada T."/>
            <person name="Mori K."/>
            <person name="Kato Y."/>
            <person name="Miyazaki M."/>
            <person name="Shimamura S."/>
            <person name="Yanagawa K."/>
            <person name="Shuto A."/>
            <person name="Ohkouchi N."/>
            <person name="Fujita N."/>
            <person name="Takaki Y."/>
            <person name="Atomi H."/>
            <person name="Takai K."/>
        </authorList>
    </citation>
    <scope>NUCLEOTIDE SEQUENCE [LARGE SCALE GENOMIC DNA]</scope>
    <source>
        <strain evidence="6">DSM 17441 / JCM 13301 / NBRC 103674 / ABI70S6</strain>
    </source>
</reference>
<dbReference type="InterPro" id="IPR042099">
    <property type="entry name" value="ANL_N_sf"/>
</dbReference>
<dbReference type="EMBL" id="AP013035">
    <property type="protein sequence ID" value="BAT70991.1"/>
    <property type="molecule type" value="Genomic_DNA"/>
</dbReference>
<dbReference type="FunFam" id="3.30.300.30:FF:000008">
    <property type="entry name" value="2,3-dihydroxybenzoate-AMP ligase"/>
    <property type="match status" value="1"/>
</dbReference>
<dbReference type="Gene3D" id="3.40.50.12780">
    <property type="entry name" value="N-terminal domain of ligase-like"/>
    <property type="match status" value="1"/>
</dbReference>
<sequence length="559" mass="63900">MVHLPLIFCGGVKMEKFYDFSYKYQLNIYNLFERTVSWAPNQEIVYRDAFRYTYADFYARVKKLAKLYQELGISKGDVIGVMDWDSHRYLEHYYAVPMMGAILHTVNVRLSPEQILYTINHAEDKVLVVHEDFLPILKAIEDKFTTVEKIILISEKGSADYSSPKVVGEYESLLSQMSGEFDFDDTLDENTIATLFYTTGTTGDPKGVYFTHRQLVLHTLSLGWAAAAFHEPVSFTYTDVYMPLTPMFHVHAWGVPYVATFLGVKQIYPGRYEPELILKLFVKERVTFSHCVPTILHMVLSHPATKNVDFSGWKVIIGGSALPKGLCRAAWERGIRVTTGYGMSETCPVLTLAQLKPHMFDWDQERKIDVYTKTGFPVGLVKLKVVDEKMNELPLGKQHQGEIVVRAPWLTKGYYKNEAASRKLWEGGWLHTGDVAYKDEEGYVKITDRIKDVIKTGGEWVSSLELENLISQHEAVSEVAVVGVPDPKWGERPVAHIVLKPEFKDKVTEEDFRQFMMKFVDQGVIEKWAVPDRFVFVDAIPKTSVGKIDKKAIRAQYQL</sequence>
<evidence type="ECO:0000256" key="1">
    <source>
        <dbReference type="ARBA" id="ARBA00006432"/>
    </source>
</evidence>
<dbReference type="InterPro" id="IPR050237">
    <property type="entry name" value="ATP-dep_AMP-bd_enzyme"/>
</dbReference>
<dbReference type="InterPro" id="IPR020845">
    <property type="entry name" value="AMP-binding_CS"/>
</dbReference>
<feature type="domain" description="AMP-dependent synthetase/ligase" evidence="3">
    <location>
        <begin position="32"/>
        <end position="415"/>
    </location>
</feature>
<name>A0A0S3QRM1_THET7</name>
<gene>
    <name evidence="5" type="ORF">TST_0181</name>
</gene>
<evidence type="ECO:0000259" key="3">
    <source>
        <dbReference type="Pfam" id="PF00501"/>
    </source>
</evidence>
<dbReference type="Gene3D" id="3.30.300.30">
    <property type="match status" value="1"/>
</dbReference>
<dbReference type="PANTHER" id="PTHR43767:SF11">
    <property type="entry name" value="MEDIUM-CHAIN-FATTY-ACID--COA LIGASE"/>
    <property type="match status" value="1"/>
</dbReference>
<evidence type="ECO:0000313" key="5">
    <source>
        <dbReference type="EMBL" id="BAT70991.1"/>
    </source>
</evidence>
<dbReference type="CDD" id="cd12119">
    <property type="entry name" value="ttLC_FACS_AlkK_like"/>
    <property type="match status" value="1"/>
</dbReference>
<dbReference type="AlphaFoldDB" id="A0A0S3QRM1"/>
<dbReference type="Proteomes" id="UP000063234">
    <property type="component" value="Chromosome"/>
</dbReference>
<evidence type="ECO:0000259" key="4">
    <source>
        <dbReference type="Pfam" id="PF13193"/>
    </source>
</evidence>
<dbReference type="PATRIC" id="fig|1298851.3.peg.184"/>
<keyword evidence="2 5" id="KW-0436">Ligase</keyword>
<dbReference type="PANTHER" id="PTHR43767">
    <property type="entry name" value="LONG-CHAIN-FATTY-ACID--COA LIGASE"/>
    <property type="match status" value="1"/>
</dbReference>
<evidence type="ECO:0000256" key="2">
    <source>
        <dbReference type="ARBA" id="ARBA00022598"/>
    </source>
</evidence>
<organism evidence="5 6">
    <name type="scientific">Thermosulfidibacter takaii (strain DSM 17441 / JCM 13301 / NBRC 103674 / ABI70S6)</name>
    <dbReference type="NCBI Taxonomy" id="1298851"/>
    <lineage>
        <taxon>Bacteria</taxon>
        <taxon>Pseudomonadati</taxon>
        <taxon>Thermosulfidibacterota</taxon>
        <taxon>Thermosulfidibacteria</taxon>
        <taxon>Thermosulfidibacterales</taxon>
        <taxon>Thermosulfidibacteraceae</taxon>
    </lineage>
</organism>
<proteinExistence type="inferred from homology"/>
<protein>
    <submittedName>
        <fullName evidence="5">Fatty-acyl-CoA synthase</fullName>
        <ecNumber evidence="5">6.2.1.-</ecNumber>
    </submittedName>
</protein>
<dbReference type="STRING" id="1298851.TST_0181"/>
<keyword evidence="6" id="KW-1185">Reference proteome</keyword>
<dbReference type="Pfam" id="PF13193">
    <property type="entry name" value="AMP-binding_C"/>
    <property type="match status" value="1"/>
</dbReference>
<dbReference type="PROSITE" id="PS00455">
    <property type="entry name" value="AMP_BINDING"/>
    <property type="match status" value="1"/>
</dbReference>
<evidence type="ECO:0000313" key="6">
    <source>
        <dbReference type="Proteomes" id="UP000063234"/>
    </source>
</evidence>
<dbReference type="KEGG" id="ttk:TST_0181"/>
<feature type="domain" description="AMP-binding enzyme C-terminal" evidence="4">
    <location>
        <begin position="465"/>
        <end position="547"/>
    </location>
</feature>